<organism evidence="2 3">
    <name type="scientific">Coemansia reversa (strain ATCC 12441 / NRRL 1564)</name>
    <dbReference type="NCBI Taxonomy" id="763665"/>
    <lineage>
        <taxon>Eukaryota</taxon>
        <taxon>Fungi</taxon>
        <taxon>Fungi incertae sedis</taxon>
        <taxon>Zoopagomycota</taxon>
        <taxon>Kickxellomycotina</taxon>
        <taxon>Kickxellomycetes</taxon>
        <taxon>Kickxellales</taxon>
        <taxon>Kickxellaceae</taxon>
        <taxon>Coemansia</taxon>
    </lineage>
</organism>
<evidence type="ECO:0000313" key="3">
    <source>
        <dbReference type="Proteomes" id="UP000242474"/>
    </source>
</evidence>
<dbReference type="EMBL" id="KZ303528">
    <property type="protein sequence ID" value="PIA13685.1"/>
    <property type="molecule type" value="Genomic_DNA"/>
</dbReference>
<feature type="region of interest" description="Disordered" evidence="1">
    <location>
        <begin position="150"/>
        <end position="186"/>
    </location>
</feature>
<evidence type="ECO:0000256" key="1">
    <source>
        <dbReference type="SAM" id="MobiDB-lite"/>
    </source>
</evidence>
<gene>
    <name evidence="2" type="ORF">COEREDRAFT_99393</name>
</gene>
<accession>A0A2G5B3W0</accession>
<feature type="region of interest" description="Disordered" evidence="1">
    <location>
        <begin position="50"/>
        <end position="70"/>
    </location>
</feature>
<keyword evidence="3" id="KW-1185">Reference proteome</keyword>
<proteinExistence type="predicted"/>
<sequence>MPNSEHIFEDDLSGNTGLYEDLISRLQEWVSIQYSPDDYHSIINMLKPSDNRTTTNNTQEPTRGYSDFDEGICMAETPNETENNEDLTYQKKKLVDEIIYILKKTPYRQITYENNVPYNEYNNGQISFCANDACIIIPFFNIMVGSDEGVAGSKSDGEDGGYNNGGNREAGYADVKDADYDSGVEV</sequence>
<dbReference type="Proteomes" id="UP000242474">
    <property type="component" value="Unassembled WGS sequence"/>
</dbReference>
<name>A0A2G5B3W0_COERN</name>
<feature type="compositionally biased region" description="Polar residues" evidence="1">
    <location>
        <begin position="51"/>
        <end position="61"/>
    </location>
</feature>
<dbReference type="AlphaFoldDB" id="A0A2G5B3W0"/>
<evidence type="ECO:0000313" key="2">
    <source>
        <dbReference type="EMBL" id="PIA13685.1"/>
    </source>
</evidence>
<protein>
    <submittedName>
        <fullName evidence="2">Uncharacterized protein</fullName>
    </submittedName>
</protein>
<reference evidence="2 3" key="1">
    <citation type="journal article" date="2015" name="Genome Biol. Evol.">
        <title>Phylogenomic analyses indicate that early fungi evolved digesting cell walls of algal ancestors of land plants.</title>
        <authorList>
            <person name="Chang Y."/>
            <person name="Wang S."/>
            <person name="Sekimoto S."/>
            <person name="Aerts A.L."/>
            <person name="Choi C."/>
            <person name="Clum A."/>
            <person name="LaButti K.M."/>
            <person name="Lindquist E.A."/>
            <person name="Yee Ngan C."/>
            <person name="Ohm R.A."/>
            <person name="Salamov A.A."/>
            <person name="Grigoriev I.V."/>
            <person name="Spatafora J.W."/>
            <person name="Berbee M.L."/>
        </authorList>
    </citation>
    <scope>NUCLEOTIDE SEQUENCE [LARGE SCALE GENOMIC DNA]</scope>
    <source>
        <strain evidence="2 3">NRRL 1564</strain>
    </source>
</reference>